<dbReference type="InterPro" id="IPR036286">
    <property type="entry name" value="LexA/Signal_pep-like_sf"/>
</dbReference>
<dbReference type="KEGG" id="srho:HH216_07715"/>
<dbReference type="Gene3D" id="2.10.109.10">
    <property type="entry name" value="Umud Fragment, subunit A"/>
    <property type="match status" value="1"/>
</dbReference>
<dbReference type="Proteomes" id="UP000501128">
    <property type="component" value="Chromosome"/>
</dbReference>
<dbReference type="AlphaFoldDB" id="A0A7L5DLB9"/>
<dbReference type="PANTHER" id="PTHR40661">
    <property type="match status" value="1"/>
</dbReference>
<proteinExistence type="predicted"/>
<dbReference type="InterPro" id="IPR039418">
    <property type="entry name" value="LexA-like"/>
</dbReference>
<dbReference type="Pfam" id="PF00717">
    <property type="entry name" value="Peptidase_S24"/>
    <property type="match status" value="1"/>
</dbReference>
<gene>
    <name evidence="5" type="ORF">HH216_07715</name>
</gene>
<evidence type="ECO:0000313" key="5">
    <source>
        <dbReference type="EMBL" id="QJD78322.1"/>
    </source>
</evidence>
<dbReference type="SUPFAM" id="SSF47413">
    <property type="entry name" value="lambda repressor-like DNA-binding domains"/>
    <property type="match status" value="1"/>
</dbReference>
<sequence>MSKPVDIQDRLKHIFDALGITIYQIAKELGENPSKFYNILNGRAKPSYDTMMSLLACYPQISADYLIRGIMPVLNPADSNARITSADDDTVEVPFVPVRFYASFVESYADGINSTDIEPFRVRKTITKGHRNSVVIEISGNSMSPQLAHGAKVLAVPVSESDWEYQSGGVFAVMYRDYFVVKRIRDNELITRKYLTLHSDNPNGGNVTVALQDIRGLWKIVNIVEAPVE</sequence>
<dbReference type="RefSeq" id="WP_169550281.1">
    <property type="nucleotide sequence ID" value="NZ_CP051677.1"/>
</dbReference>
<evidence type="ECO:0000256" key="2">
    <source>
        <dbReference type="ARBA" id="ARBA00023125"/>
    </source>
</evidence>
<dbReference type="SUPFAM" id="SSF51306">
    <property type="entry name" value="LexA/Signal peptidase"/>
    <property type="match status" value="1"/>
</dbReference>
<dbReference type="InterPro" id="IPR001387">
    <property type="entry name" value="Cro/C1-type_HTH"/>
</dbReference>
<keyword evidence="3" id="KW-0804">Transcription</keyword>
<evidence type="ECO:0000256" key="3">
    <source>
        <dbReference type="ARBA" id="ARBA00023163"/>
    </source>
</evidence>
<protein>
    <submittedName>
        <fullName evidence="5">LexA family transcriptional regulator</fullName>
    </submittedName>
</protein>
<dbReference type="SMART" id="SM00530">
    <property type="entry name" value="HTH_XRE"/>
    <property type="match status" value="1"/>
</dbReference>
<dbReference type="EMBL" id="CP051677">
    <property type="protein sequence ID" value="QJD78322.1"/>
    <property type="molecule type" value="Genomic_DNA"/>
</dbReference>
<organism evidence="5 6">
    <name type="scientific">Spirosoma rhododendri</name>
    <dbReference type="NCBI Taxonomy" id="2728024"/>
    <lineage>
        <taxon>Bacteria</taxon>
        <taxon>Pseudomonadati</taxon>
        <taxon>Bacteroidota</taxon>
        <taxon>Cytophagia</taxon>
        <taxon>Cytophagales</taxon>
        <taxon>Cytophagaceae</taxon>
        <taxon>Spirosoma</taxon>
    </lineage>
</organism>
<name>A0A7L5DLB9_9BACT</name>
<keyword evidence="1" id="KW-0805">Transcription regulation</keyword>
<dbReference type="InterPro" id="IPR010982">
    <property type="entry name" value="Lambda_DNA-bd_dom_sf"/>
</dbReference>
<evidence type="ECO:0000313" key="6">
    <source>
        <dbReference type="Proteomes" id="UP000501128"/>
    </source>
</evidence>
<dbReference type="PANTHER" id="PTHR40661:SF3">
    <property type="entry name" value="FELS-1 PROPHAGE TRANSCRIPTIONAL REGULATOR"/>
    <property type="match status" value="1"/>
</dbReference>
<dbReference type="Gene3D" id="1.10.260.40">
    <property type="entry name" value="lambda repressor-like DNA-binding domains"/>
    <property type="match status" value="1"/>
</dbReference>
<evidence type="ECO:0000256" key="1">
    <source>
        <dbReference type="ARBA" id="ARBA00023015"/>
    </source>
</evidence>
<reference evidence="5 6" key="1">
    <citation type="submission" date="2020-04" db="EMBL/GenBank/DDBJ databases">
        <title>Genome sequencing of novel species.</title>
        <authorList>
            <person name="Heo J."/>
            <person name="Kim S.-J."/>
            <person name="Kim J.-S."/>
            <person name="Hong S.-B."/>
            <person name="Kwon S.-W."/>
        </authorList>
    </citation>
    <scope>NUCLEOTIDE SEQUENCE [LARGE SCALE GENOMIC DNA]</scope>
    <source>
        <strain evidence="5 6">CJU-R4</strain>
    </source>
</reference>
<evidence type="ECO:0000259" key="4">
    <source>
        <dbReference type="PROSITE" id="PS50943"/>
    </source>
</evidence>
<dbReference type="PROSITE" id="PS50943">
    <property type="entry name" value="HTH_CROC1"/>
    <property type="match status" value="1"/>
</dbReference>
<accession>A0A7L5DLB9</accession>
<feature type="domain" description="HTH cro/C1-type" evidence="4">
    <location>
        <begin position="11"/>
        <end position="66"/>
    </location>
</feature>
<dbReference type="InterPro" id="IPR015927">
    <property type="entry name" value="Peptidase_S24_S26A/B/C"/>
</dbReference>
<keyword evidence="6" id="KW-1185">Reference proteome</keyword>
<dbReference type="CDD" id="cd06529">
    <property type="entry name" value="S24_LexA-like"/>
    <property type="match status" value="1"/>
</dbReference>
<keyword evidence="2" id="KW-0238">DNA-binding</keyword>
<dbReference type="CDD" id="cd00093">
    <property type="entry name" value="HTH_XRE"/>
    <property type="match status" value="1"/>
</dbReference>
<dbReference type="GO" id="GO:0003677">
    <property type="term" value="F:DNA binding"/>
    <property type="evidence" value="ECO:0007669"/>
    <property type="project" value="UniProtKB-KW"/>
</dbReference>